<reference evidence="1 2" key="1">
    <citation type="submission" date="2015-01" db="EMBL/GenBank/DDBJ databases">
        <title>Erwinia tracheiphila.</title>
        <authorList>
            <person name="Shapiro L.R."/>
        </authorList>
    </citation>
    <scope>NUCLEOTIDE SEQUENCE [LARGE SCALE GENOMIC DNA]</scope>
    <source>
        <strain evidence="1 2">BuffGH</strain>
    </source>
</reference>
<protein>
    <submittedName>
        <fullName evidence="1">Uncharacterized protein</fullName>
    </submittedName>
</protein>
<gene>
    <name evidence="1" type="ORF">SY86_06600</name>
</gene>
<accession>A0A0M2KDU1</accession>
<dbReference type="AlphaFoldDB" id="A0A0M2KDU1"/>
<dbReference type="EMBL" id="JXNU01000003">
    <property type="protein sequence ID" value="KKF35171.1"/>
    <property type="molecule type" value="Genomic_DNA"/>
</dbReference>
<comment type="caution">
    <text evidence="1">The sequence shown here is derived from an EMBL/GenBank/DDBJ whole genome shotgun (WGS) entry which is preliminary data.</text>
</comment>
<name>A0A0M2KDU1_9GAMM</name>
<sequence length="63" mass="6964">MSGIAIPSGGRSGVVRPLFYPSSLVADANYRHFGYTCQACSFTQRFSMSQAQSAYQFMFLRIG</sequence>
<keyword evidence="2" id="KW-1185">Reference proteome</keyword>
<evidence type="ECO:0000313" key="2">
    <source>
        <dbReference type="Proteomes" id="UP000033924"/>
    </source>
</evidence>
<evidence type="ECO:0000313" key="1">
    <source>
        <dbReference type="EMBL" id="KKF35171.1"/>
    </source>
</evidence>
<proteinExistence type="predicted"/>
<organism evidence="1 2">
    <name type="scientific">Erwinia tracheiphila</name>
    <dbReference type="NCBI Taxonomy" id="65700"/>
    <lineage>
        <taxon>Bacteria</taxon>
        <taxon>Pseudomonadati</taxon>
        <taxon>Pseudomonadota</taxon>
        <taxon>Gammaproteobacteria</taxon>
        <taxon>Enterobacterales</taxon>
        <taxon>Erwiniaceae</taxon>
        <taxon>Erwinia</taxon>
    </lineage>
</organism>
<dbReference type="Proteomes" id="UP000033924">
    <property type="component" value="Unassembled WGS sequence"/>
</dbReference>